<dbReference type="GO" id="GO:0005886">
    <property type="term" value="C:plasma membrane"/>
    <property type="evidence" value="ECO:0007669"/>
    <property type="project" value="UniProtKB-UniRule"/>
</dbReference>
<dbReference type="CDD" id="cd08010">
    <property type="entry name" value="MltG_like"/>
    <property type="match status" value="1"/>
</dbReference>
<comment type="catalytic activity">
    <reaction evidence="7">
        <text>a peptidoglycan chain = a peptidoglycan chain with N-acetyl-1,6-anhydromuramyl-[peptide] at the reducing end + a peptidoglycan chain with N-acetylglucosamine at the non-reducing end.</text>
        <dbReference type="EC" id="4.2.2.29"/>
    </reaction>
</comment>
<evidence type="ECO:0000313" key="11">
    <source>
        <dbReference type="Proteomes" id="UP001208692"/>
    </source>
</evidence>
<dbReference type="Gene3D" id="3.30.160.60">
    <property type="entry name" value="Classic Zinc Finger"/>
    <property type="match status" value="1"/>
</dbReference>
<dbReference type="EMBL" id="BQKA01000033">
    <property type="protein sequence ID" value="GJM50755.1"/>
    <property type="molecule type" value="Genomic_DNA"/>
</dbReference>
<dbReference type="PANTHER" id="PTHR30518:SF2">
    <property type="entry name" value="ENDOLYTIC MUREIN TRANSGLYCOSYLASE"/>
    <property type="match status" value="1"/>
</dbReference>
<evidence type="ECO:0000256" key="7">
    <source>
        <dbReference type="HAMAP-Rule" id="MF_02065"/>
    </source>
</evidence>
<keyword evidence="3 7" id="KW-1133">Transmembrane helix</keyword>
<sequence length="345" mass="39870">MKKILVVVILVVAVVLGVFSYKVYNVLLVSNTNFSTEREEIFIRTNTSFSELLQQLNPFLKNEKTFAEVARQKGYSTHVKAGRYFLIKGMNNNEIVNTLRSGNTPVKVAFNNQERLENLAGRISQQIEADSISLLNAFIDKAFLYQNEITLPNALSIYLPNTYEFYWNTSAEQFRNRMLKESQKFWNQDRLQKAQKQGLTPAQVITLASIVQKETAKEEERPRVAGVYLNRLKKNMLLQADPTVIFGVKEQTGKYDTIIRRVLHKTLTVNSLYNTYKYSGLPPGPITMPDITSIEAVLNPEIHEYYYFVADTENIGYHKFSRTLEQHTQYSKQYHNWVNLQGIKQ</sequence>
<comment type="caution">
    <text evidence="8">The sequence shown here is derived from an EMBL/GenBank/DDBJ whole genome shotgun (WGS) entry which is preliminary data.</text>
</comment>
<feature type="site" description="Important for catalytic activity" evidence="7">
    <location>
        <position position="214"/>
    </location>
</feature>
<keyword evidence="2 7" id="KW-0812">Transmembrane</keyword>
<protein>
    <recommendedName>
        <fullName evidence="7">Endolytic murein transglycosylase</fullName>
        <ecNumber evidence="7">4.2.2.29</ecNumber>
    </recommendedName>
    <alternativeName>
        <fullName evidence="7">Peptidoglycan lytic transglycosylase</fullName>
    </alternativeName>
    <alternativeName>
        <fullName evidence="7">Peptidoglycan polymerization terminase</fullName>
    </alternativeName>
</protein>
<evidence type="ECO:0000256" key="1">
    <source>
        <dbReference type="ARBA" id="ARBA00022475"/>
    </source>
</evidence>
<dbReference type="GO" id="GO:0071555">
    <property type="term" value="P:cell wall organization"/>
    <property type="evidence" value="ECO:0007669"/>
    <property type="project" value="UniProtKB-KW"/>
</dbReference>
<keyword evidence="11" id="KW-1185">Reference proteome</keyword>
<dbReference type="AlphaFoldDB" id="A0AAV5AZ30"/>
<keyword evidence="1 7" id="KW-1003">Cell membrane</keyword>
<dbReference type="RefSeq" id="WP_264845511.1">
    <property type="nucleotide sequence ID" value="NZ_BPMA01000012.1"/>
</dbReference>
<evidence type="ECO:0000313" key="8">
    <source>
        <dbReference type="EMBL" id="GJM50755.1"/>
    </source>
</evidence>
<evidence type="ECO:0000256" key="4">
    <source>
        <dbReference type="ARBA" id="ARBA00023136"/>
    </source>
</evidence>
<dbReference type="HAMAP" id="MF_02065">
    <property type="entry name" value="MltG"/>
    <property type="match status" value="1"/>
</dbReference>
<dbReference type="PANTHER" id="PTHR30518">
    <property type="entry name" value="ENDOLYTIC MUREIN TRANSGLYCOSYLASE"/>
    <property type="match status" value="1"/>
</dbReference>
<keyword evidence="5 7" id="KW-0456">Lyase</keyword>
<evidence type="ECO:0000313" key="10">
    <source>
        <dbReference type="Proteomes" id="UP001207736"/>
    </source>
</evidence>
<reference evidence="8 11" key="1">
    <citation type="submission" date="2021-11" db="EMBL/GenBank/DDBJ databases">
        <title>Draft genome sequence of Capnocytophaga sp. strain KC07075 isolated from cat oral cavity.</title>
        <authorList>
            <person name="Suzuki M."/>
            <person name="Imaoka K."/>
            <person name="Kimura M."/>
            <person name="Morikawa S."/>
            <person name="Maeda K."/>
        </authorList>
    </citation>
    <scope>NUCLEOTIDE SEQUENCE</scope>
    <source>
        <strain evidence="8">KC07075</strain>
        <strain evidence="9 11">KC07079</strain>
    </source>
</reference>
<dbReference type="NCBIfam" id="TIGR00247">
    <property type="entry name" value="endolytic transglycosylase MltG"/>
    <property type="match status" value="1"/>
</dbReference>
<dbReference type="EC" id="4.2.2.29" evidence="7"/>
<organism evidence="8 10">
    <name type="scientific">Capnocytophaga catalasegens</name>
    <dbReference type="NCBI Taxonomy" id="1004260"/>
    <lineage>
        <taxon>Bacteria</taxon>
        <taxon>Pseudomonadati</taxon>
        <taxon>Bacteroidota</taxon>
        <taxon>Flavobacteriia</taxon>
        <taxon>Flavobacteriales</taxon>
        <taxon>Flavobacteriaceae</taxon>
        <taxon>Capnocytophaga</taxon>
    </lineage>
</organism>
<accession>A0AAV5AZ30</accession>
<keyword evidence="6 7" id="KW-0961">Cell wall biogenesis/degradation</keyword>
<dbReference type="Proteomes" id="UP001207736">
    <property type="component" value="Unassembled WGS sequence"/>
</dbReference>
<keyword evidence="4 7" id="KW-0472">Membrane</keyword>
<dbReference type="GO" id="GO:0009252">
    <property type="term" value="P:peptidoglycan biosynthetic process"/>
    <property type="evidence" value="ECO:0007669"/>
    <property type="project" value="UniProtKB-UniRule"/>
</dbReference>
<comment type="function">
    <text evidence="7">Functions as a peptidoglycan terminase that cleaves nascent peptidoglycan strands endolytically to terminate their elongation.</text>
</comment>
<dbReference type="Gene3D" id="3.30.1490.480">
    <property type="entry name" value="Endolytic murein transglycosylase"/>
    <property type="match status" value="1"/>
</dbReference>
<dbReference type="GO" id="GO:0008932">
    <property type="term" value="F:lytic endotransglycosylase activity"/>
    <property type="evidence" value="ECO:0007669"/>
    <property type="project" value="UniProtKB-UniRule"/>
</dbReference>
<name>A0AAV5AZ30_9FLAO</name>
<dbReference type="InterPro" id="IPR003770">
    <property type="entry name" value="MLTG-like"/>
</dbReference>
<proteinExistence type="inferred from homology"/>
<comment type="similarity">
    <text evidence="7">Belongs to the transglycosylase MltG family.</text>
</comment>
<evidence type="ECO:0000256" key="3">
    <source>
        <dbReference type="ARBA" id="ARBA00022989"/>
    </source>
</evidence>
<evidence type="ECO:0000313" key="9">
    <source>
        <dbReference type="EMBL" id="GJM51908.1"/>
    </source>
</evidence>
<evidence type="ECO:0000256" key="5">
    <source>
        <dbReference type="ARBA" id="ARBA00023239"/>
    </source>
</evidence>
<dbReference type="Proteomes" id="UP001208692">
    <property type="component" value="Unassembled WGS sequence"/>
</dbReference>
<dbReference type="EMBL" id="BQKB01000007">
    <property type="protein sequence ID" value="GJM51908.1"/>
    <property type="molecule type" value="Genomic_DNA"/>
</dbReference>
<dbReference type="Pfam" id="PF02618">
    <property type="entry name" value="YceG"/>
    <property type="match status" value="1"/>
</dbReference>
<evidence type="ECO:0000256" key="2">
    <source>
        <dbReference type="ARBA" id="ARBA00022692"/>
    </source>
</evidence>
<gene>
    <name evidence="8" type="primary">pabC</name>
    <name evidence="7" type="synonym">mltG</name>
    <name evidence="8" type="ORF">RCZ15_17280</name>
    <name evidence="9" type="ORF">RCZ16_02260</name>
</gene>
<evidence type="ECO:0000256" key="6">
    <source>
        <dbReference type="ARBA" id="ARBA00023316"/>
    </source>
</evidence>